<comment type="caution">
    <text evidence="2">The sequence shown here is derived from an EMBL/GenBank/DDBJ whole genome shotgun (WGS) entry which is preliminary data.</text>
</comment>
<keyword evidence="1" id="KW-0472">Membrane</keyword>
<sequence>MAEAESDADILFFKNNQIEIFVGSVLGISFLGGIIATFITKIQSRQRPSPSRLAVVITLIGLGVSHSTICLYSIWNWFVERNRNEDRVALWPYILLPLLTGILIGGVHIEMAYRGYLASNQQDPTLPVIVGCLAVAEIVFGLCRLIELNEKKDLAGLNSRPAIYSFWISCVLISDISVIMYTWYSISHHEILIGLEGWAGKLMFIFLSTHCLTSLVTLIGLILFFTTRSSYAAIDLCLANLHVISLMIGTDSSSLNCLFKNAKTGSNGGTSGSLIITNLEVGVPMGPLSSRFRPSRQSDEWEETFATESEFICEVRRSFETR</sequence>
<evidence type="ECO:0000256" key="1">
    <source>
        <dbReference type="SAM" id="Phobius"/>
    </source>
</evidence>
<dbReference type="Proteomes" id="UP000886653">
    <property type="component" value="Unassembled WGS sequence"/>
</dbReference>
<feature type="transmembrane region" description="Helical" evidence="1">
    <location>
        <begin position="125"/>
        <end position="142"/>
    </location>
</feature>
<evidence type="ECO:0000313" key="2">
    <source>
        <dbReference type="EMBL" id="KAG0142136.1"/>
    </source>
</evidence>
<organism evidence="2 3">
    <name type="scientific">Cronartium quercuum f. sp. fusiforme G11</name>
    <dbReference type="NCBI Taxonomy" id="708437"/>
    <lineage>
        <taxon>Eukaryota</taxon>
        <taxon>Fungi</taxon>
        <taxon>Dikarya</taxon>
        <taxon>Basidiomycota</taxon>
        <taxon>Pucciniomycotina</taxon>
        <taxon>Pucciniomycetes</taxon>
        <taxon>Pucciniales</taxon>
        <taxon>Coleosporiaceae</taxon>
        <taxon>Cronartium</taxon>
    </lineage>
</organism>
<dbReference type="EMBL" id="MU167359">
    <property type="protein sequence ID" value="KAG0142136.1"/>
    <property type="molecule type" value="Genomic_DNA"/>
</dbReference>
<feature type="transmembrane region" description="Helical" evidence="1">
    <location>
        <begin position="20"/>
        <end position="40"/>
    </location>
</feature>
<accession>A0A9P6N8Y1</accession>
<name>A0A9P6N8Y1_9BASI</name>
<dbReference type="OrthoDB" id="2499013at2759"/>
<keyword evidence="1" id="KW-0812">Transmembrane</keyword>
<feature type="transmembrane region" description="Helical" evidence="1">
    <location>
        <begin position="162"/>
        <end position="184"/>
    </location>
</feature>
<feature type="transmembrane region" description="Helical" evidence="1">
    <location>
        <begin position="52"/>
        <end position="78"/>
    </location>
</feature>
<keyword evidence="1" id="KW-1133">Transmembrane helix</keyword>
<reference evidence="2" key="1">
    <citation type="submission" date="2013-11" db="EMBL/GenBank/DDBJ databases">
        <title>Genome sequence of the fusiform rust pathogen reveals effectors for host alternation and coevolution with pine.</title>
        <authorList>
            <consortium name="DOE Joint Genome Institute"/>
            <person name="Smith K."/>
            <person name="Pendleton A."/>
            <person name="Kubisiak T."/>
            <person name="Anderson C."/>
            <person name="Salamov A."/>
            <person name="Aerts A."/>
            <person name="Riley R."/>
            <person name="Clum A."/>
            <person name="Lindquist E."/>
            <person name="Ence D."/>
            <person name="Campbell M."/>
            <person name="Kronenberg Z."/>
            <person name="Feau N."/>
            <person name="Dhillon B."/>
            <person name="Hamelin R."/>
            <person name="Burleigh J."/>
            <person name="Smith J."/>
            <person name="Yandell M."/>
            <person name="Nelson C."/>
            <person name="Grigoriev I."/>
            <person name="Davis J."/>
        </authorList>
    </citation>
    <scope>NUCLEOTIDE SEQUENCE</scope>
    <source>
        <strain evidence="2">G11</strain>
    </source>
</reference>
<feature type="transmembrane region" description="Helical" evidence="1">
    <location>
        <begin position="90"/>
        <end position="113"/>
    </location>
</feature>
<proteinExistence type="predicted"/>
<gene>
    <name evidence="2" type="ORF">CROQUDRAFT_673721</name>
</gene>
<dbReference type="AlphaFoldDB" id="A0A9P6N8Y1"/>
<evidence type="ECO:0000313" key="3">
    <source>
        <dbReference type="Proteomes" id="UP000886653"/>
    </source>
</evidence>
<feature type="transmembrane region" description="Helical" evidence="1">
    <location>
        <begin position="204"/>
        <end position="225"/>
    </location>
</feature>
<protein>
    <submittedName>
        <fullName evidence="2">Uncharacterized protein</fullName>
    </submittedName>
</protein>
<keyword evidence="3" id="KW-1185">Reference proteome</keyword>